<evidence type="ECO:0000313" key="3">
    <source>
        <dbReference type="Proteomes" id="UP000660729"/>
    </source>
</evidence>
<dbReference type="OrthoDB" id="3649296at2759"/>
<accession>A0A8H6VS83</accession>
<dbReference type="EMBL" id="JABCIY010000022">
    <property type="protein sequence ID" value="KAF7196940.1"/>
    <property type="molecule type" value="Genomic_DNA"/>
</dbReference>
<feature type="region of interest" description="Disordered" evidence="1">
    <location>
        <begin position="122"/>
        <end position="142"/>
    </location>
</feature>
<name>A0A8H6VS83_9PEZI</name>
<keyword evidence="3" id="KW-1185">Reference proteome</keyword>
<dbReference type="Proteomes" id="UP000660729">
    <property type="component" value="Unassembled WGS sequence"/>
</dbReference>
<sequence>MSWKAYLEDVNPLLFFACLFLPSALSAVLTKAAHYINEAKRKRIGILTTMRTTIATLLLLSVGSLVAADTSPDDRPGGAANIENAITSYLSQTTLPPAVTSIAGALSSAGVTGPVVIDMSATGAESTGARQTGDRTRDSEGVAAATPVPQVLMAGAVGAVGAAVLGMI</sequence>
<evidence type="ECO:0000256" key="1">
    <source>
        <dbReference type="SAM" id="MobiDB-lite"/>
    </source>
</evidence>
<reference evidence="2" key="1">
    <citation type="submission" date="2020-04" db="EMBL/GenBank/DDBJ databases">
        <title>Draft genome resource of the tomato pathogen Pseudocercospora fuligena.</title>
        <authorList>
            <person name="Zaccaron A."/>
        </authorList>
    </citation>
    <scope>NUCLEOTIDE SEQUENCE</scope>
    <source>
        <strain evidence="2">PF001</strain>
    </source>
</reference>
<gene>
    <name evidence="2" type="ORF">HII31_01858</name>
</gene>
<protein>
    <submittedName>
        <fullName evidence="2">Uncharacterized protein</fullName>
    </submittedName>
</protein>
<evidence type="ECO:0000313" key="2">
    <source>
        <dbReference type="EMBL" id="KAF7196940.1"/>
    </source>
</evidence>
<comment type="caution">
    <text evidence="2">The sequence shown here is derived from an EMBL/GenBank/DDBJ whole genome shotgun (WGS) entry which is preliminary data.</text>
</comment>
<dbReference type="AlphaFoldDB" id="A0A8H6VS83"/>
<proteinExistence type="predicted"/>
<organism evidence="2 3">
    <name type="scientific">Pseudocercospora fuligena</name>
    <dbReference type="NCBI Taxonomy" id="685502"/>
    <lineage>
        <taxon>Eukaryota</taxon>
        <taxon>Fungi</taxon>
        <taxon>Dikarya</taxon>
        <taxon>Ascomycota</taxon>
        <taxon>Pezizomycotina</taxon>
        <taxon>Dothideomycetes</taxon>
        <taxon>Dothideomycetidae</taxon>
        <taxon>Mycosphaerellales</taxon>
        <taxon>Mycosphaerellaceae</taxon>
        <taxon>Pseudocercospora</taxon>
    </lineage>
</organism>